<organism evidence="2 3">
    <name type="scientific">Sulfurospirillum halorespirans DSM 13726</name>
    <dbReference type="NCBI Taxonomy" id="1193502"/>
    <lineage>
        <taxon>Bacteria</taxon>
        <taxon>Pseudomonadati</taxon>
        <taxon>Campylobacterota</taxon>
        <taxon>Epsilonproteobacteria</taxon>
        <taxon>Campylobacterales</taxon>
        <taxon>Sulfurospirillaceae</taxon>
        <taxon>Sulfurospirillum</taxon>
    </lineage>
</organism>
<dbReference type="RefSeq" id="WP_069478289.1">
    <property type="nucleotide sequence ID" value="NZ_CP017111.1"/>
</dbReference>
<feature type="chain" id="PRO_5009099526" description="Periplasmic protein" evidence="1">
    <location>
        <begin position="23"/>
        <end position="147"/>
    </location>
</feature>
<name>A0A1D7TKW9_9BACT</name>
<keyword evidence="1" id="KW-0732">Signal</keyword>
<keyword evidence="3" id="KW-1185">Reference proteome</keyword>
<dbReference type="Proteomes" id="UP000094609">
    <property type="component" value="Chromosome"/>
</dbReference>
<dbReference type="KEGG" id="shal:SHALO_1860"/>
<reference evidence="3" key="1">
    <citation type="submission" date="2016-08" db="EMBL/GenBank/DDBJ databases">
        <title>Complete genome sequence of the organohalide-respiring Epsilonproteobacterium Sulfurospirillum halorespirans.</title>
        <authorList>
            <person name="Goris T."/>
            <person name="Zimmermann J."/>
            <person name="Schenz B."/>
            <person name="Lemos M."/>
            <person name="Hackermueller J."/>
            <person name="Diekert G."/>
        </authorList>
    </citation>
    <scope>NUCLEOTIDE SEQUENCE [LARGE SCALE GENOMIC DNA]</scope>
    <source>
        <strain>DSM 13726</strain>
        <strain evidence="3">PCE-M2</strain>
    </source>
</reference>
<dbReference type="EMBL" id="CP017111">
    <property type="protein sequence ID" value="AOO65631.1"/>
    <property type="molecule type" value="Genomic_DNA"/>
</dbReference>
<evidence type="ECO:0008006" key="4">
    <source>
        <dbReference type="Google" id="ProtNLM"/>
    </source>
</evidence>
<evidence type="ECO:0000313" key="2">
    <source>
        <dbReference type="EMBL" id="AOO65631.1"/>
    </source>
</evidence>
<accession>A0A1D7TKW9</accession>
<dbReference type="AlphaFoldDB" id="A0A1D7TKW9"/>
<dbReference type="STRING" id="1193502.SHALO_1860"/>
<gene>
    <name evidence="2" type="ORF">SHALO_1860</name>
</gene>
<feature type="signal peptide" evidence="1">
    <location>
        <begin position="1"/>
        <end position="22"/>
    </location>
</feature>
<dbReference type="Gene3D" id="1.20.120.1490">
    <property type="match status" value="1"/>
</dbReference>
<evidence type="ECO:0000313" key="3">
    <source>
        <dbReference type="Proteomes" id="UP000094609"/>
    </source>
</evidence>
<dbReference type="PATRIC" id="fig|1193502.14.peg.1891"/>
<sequence length="147" mass="16447">MKTTKLITLSLALMVASSSVYAFGGPKGFMDCDSRSGKMPFQKQMAMSGNGMQEVMMTLSTMDLSKTQWNEIQKVMFDVREQRFDKVDTKEAVVIINKDGTFDKEGFVKNRASLSKEMIDVQAKSIEKVLSVLTTEQRKTLATKLAI</sequence>
<protein>
    <recommendedName>
        <fullName evidence="4">Periplasmic protein</fullName>
    </recommendedName>
</protein>
<proteinExistence type="predicted"/>
<evidence type="ECO:0000256" key="1">
    <source>
        <dbReference type="SAM" id="SignalP"/>
    </source>
</evidence>